<dbReference type="Pfam" id="PF00589">
    <property type="entry name" value="Phage_integrase"/>
    <property type="match status" value="1"/>
</dbReference>
<dbReference type="Gene3D" id="1.10.443.10">
    <property type="entry name" value="Intergrase catalytic core"/>
    <property type="match status" value="1"/>
</dbReference>
<feature type="domain" description="Tyr recombinase" evidence="2">
    <location>
        <begin position="1"/>
        <end position="74"/>
    </location>
</feature>
<dbReference type="SUPFAM" id="SSF56349">
    <property type="entry name" value="DNA breaking-rejoining enzymes"/>
    <property type="match status" value="1"/>
</dbReference>
<dbReference type="InterPro" id="IPR002104">
    <property type="entry name" value="Integrase_catalytic"/>
</dbReference>
<keyword evidence="1" id="KW-0233">DNA recombination</keyword>
<dbReference type="PROSITE" id="PS51898">
    <property type="entry name" value="TYR_RECOMBINASE"/>
    <property type="match status" value="1"/>
</dbReference>
<dbReference type="EMBL" id="JARXVE010000019">
    <property type="protein sequence ID" value="MDH6199323.1"/>
    <property type="molecule type" value="Genomic_DNA"/>
</dbReference>
<evidence type="ECO:0000259" key="2">
    <source>
        <dbReference type="PROSITE" id="PS51898"/>
    </source>
</evidence>
<evidence type="ECO:0000256" key="1">
    <source>
        <dbReference type="ARBA" id="ARBA00023172"/>
    </source>
</evidence>
<name>A0ABT6L8V3_9MYCO</name>
<evidence type="ECO:0000313" key="3">
    <source>
        <dbReference type="EMBL" id="MDH6199323.1"/>
    </source>
</evidence>
<comment type="caution">
    <text evidence="3">The sequence shown here is derived from an EMBL/GenBank/DDBJ whole genome shotgun (WGS) entry which is preliminary data.</text>
</comment>
<organism evidence="3 4">
    <name type="scientific">Mycolicibacterium frederiksbergense</name>
    <dbReference type="NCBI Taxonomy" id="117567"/>
    <lineage>
        <taxon>Bacteria</taxon>
        <taxon>Bacillati</taxon>
        <taxon>Actinomycetota</taxon>
        <taxon>Actinomycetes</taxon>
        <taxon>Mycobacteriales</taxon>
        <taxon>Mycobacteriaceae</taxon>
        <taxon>Mycolicibacterium</taxon>
    </lineage>
</organism>
<keyword evidence="4" id="KW-1185">Reference proteome</keyword>
<gene>
    <name evidence="3" type="ORF">M2272_005994</name>
</gene>
<proteinExistence type="predicted"/>
<reference evidence="3 4" key="1">
    <citation type="submission" date="2023-04" db="EMBL/GenBank/DDBJ databases">
        <title>Forest soil microbial communities from Buena Vista Peninsula, Colon Province, Panama.</title>
        <authorList>
            <person name="Bouskill N."/>
        </authorList>
    </citation>
    <scope>NUCLEOTIDE SEQUENCE [LARGE SCALE GENOMIC DNA]</scope>
    <source>
        <strain evidence="3 4">AC80</strain>
    </source>
</reference>
<protein>
    <submittedName>
        <fullName evidence="3">Integrase</fullName>
    </submittedName>
</protein>
<dbReference type="InterPro" id="IPR011010">
    <property type="entry name" value="DNA_brk_join_enz"/>
</dbReference>
<dbReference type="RefSeq" id="WP_280835868.1">
    <property type="nucleotide sequence ID" value="NZ_JARXVE010000019.1"/>
</dbReference>
<dbReference type="InterPro" id="IPR013762">
    <property type="entry name" value="Integrase-like_cat_sf"/>
</dbReference>
<evidence type="ECO:0000313" key="4">
    <source>
        <dbReference type="Proteomes" id="UP001160130"/>
    </source>
</evidence>
<accession>A0ABT6L8V3</accession>
<sequence>MAQDTPNIFARCRQRWPRSATSWVHTLRHSAAVAWLESGTHIKAVADRLGHSSIAITGDVYGHTSDDTARAAVDRSDGRLRIADVRGQ</sequence>
<dbReference type="Proteomes" id="UP001160130">
    <property type="component" value="Unassembled WGS sequence"/>
</dbReference>